<evidence type="ECO:0000313" key="2">
    <source>
        <dbReference type="EMBL" id="MFC7244232.1"/>
    </source>
</evidence>
<gene>
    <name evidence="2" type="ORF">ACFQO7_17295</name>
</gene>
<dbReference type="RefSeq" id="WP_376807289.1">
    <property type="nucleotide sequence ID" value="NZ_JBHTAC010000015.1"/>
</dbReference>
<organism evidence="2 3">
    <name type="scientific">Catellatospora aurea</name>
    <dbReference type="NCBI Taxonomy" id="1337874"/>
    <lineage>
        <taxon>Bacteria</taxon>
        <taxon>Bacillati</taxon>
        <taxon>Actinomycetota</taxon>
        <taxon>Actinomycetes</taxon>
        <taxon>Micromonosporales</taxon>
        <taxon>Micromonosporaceae</taxon>
        <taxon>Catellatospora</taxon>
    </lineage>
</organism>
<name>A0ABW2GW24_9ACTN</name>
<reference evidence="3" key="1">
    <citation type="journal article" date="2019" name="Int. J. Syst. Evol. Microbiol.">
        <title>The Global Catalogue of Microorganisms (GCM) 10K type strain sequencing project: providing services to taxonomists for standard genome sequencing and annotation.</title>
        <authorList>
            <consortium name="The Broad Institute Genomics Platform"/>
            <consortium name="The Broad Institute Genome Sequencing Center for Infectious Disease"/>
            <person name="Wu L."/>
            <person name="Ma J."/>
        </authorList>
    </citation>
    <scope>NUCLEOTIDE SEQUENCE [LARGE SCALE GENOMIC DNA]</scope>
    <source>
        <strain evidence="3">CGMCC 1.9106</strain>
    </source>
</reference>
<accession>A0ABW2GW24</accession>
<dbReference type="Proteomes" id="UP001596392">
    <property type="component" value="Unassembled WGS sequence"/>
</dbReference>
<sequence>MSTLYLARVRDQQPVADAAGQRVVVECVTVHPDAGLPPHATEGSEAERRFVLRLIIDGDAAGDDEDPEPSPTRQDAVDEHGFARSAVPVVGRSAVLDLGFDDGFWQEHRTRWWAIAEVVPGVPVREWPAEPSDSCPYQVATFEAVLRPGVLRRPRPDVYGSTAYW</sequence>
<comment type="caution">
    <text evidence="2">The sequence shown here is derived from an EMBL/GenBank/DDBJ whole genome shotgun (WGS) entry which is preliminary data.</text>
</comment>
<dbReference type="EMBL" id="JBHTAC010000015">
    <property type="protein sequence ID" value="MFC7244232.1"/>
    <property type="molecule type" value="Genomic_DNA"/>
</dbReference>
<evidence type="ECO:0000313" key="3">
    <source>
        <dbReference type="Proteomes" id="UP001596392"/>
    </source>
</evidence>
<protein>
    <submittedName>
        <fullName evidence="2">Uncharacterized protein</fullName>
    </submittedName>
</protein>
<feature type="region of interest" description="Disordered" evidence="1">
    <location>
        <begin position="59"/>
        <end position="79"/>
    </location>
</feature>
<proteinExistence type="predicted"/>
<keyword evidence="3" id="KW-1185">Reference proteome</keyword>
<evidence type="ECO:0000256" key="1">
    <source>
        <dbReference type="SAM" id="MobiDB-lite"/>
    </source>
</evidence>